<evidence type="ECO:0000313" key="1">
    <source>
        <dbReference type="EMBL" id="UOO93353.1"/>
    </source>
</evidence>
<keyword evidence="2" id="KW-1185">Reference proteome</keyword>
<reference evidence="1" key="2">
    <citation type="journal article" date="2022" name="Res Sq">
        <title>Evolution of multicellular longitudinally dividing oral cavity symbionts (Neisseriaceae).</title>
        <authorList>
            <person name="Nyongesa S."/>
            <person name="Weber P."/>
            <person name="Bernet E."/>
            <person name="Pullido F."/>
            <person name="Nieckarz M."/>
            <person name="Delaby M."/>
            <person name="Nieves C."/>
            <person name="Viehboeck T."/>
            <person name="Krause N."/>
            <person name="Rivera-Millot A."/>
            <person name="Nakamura A."/>
            <person name="Vischer N."/>
            <person name="VanNieuwenhze M."/>
            <person name="Brun Y."/>
            <person name="Cava F."/>
            <person name="Bulgheresi S."/>
            <person name="Veyrier F."/>
        </authorList>
    </citation>
    <scope>NUCLEOTIDE SEQUENCE</scope>
    <source>
        <strain evidence="1">SAG 1488-6</strain>
    </source>
</reference>
<proteinExistence type="predicted"/>
<evidence type="ECO:0000313" key="2">
    <source>
        <dbReference type="Proteomes" id="UP000832034"/>
    </source>
</evidence>
<name>A0ABY4EC80_VITST</name>
<protein>
    <submittedName>
        <fullName evidence="1">Uncharacterized protein</fullName>
    </submittedName>
</protein>
<gene>
    <name evidence="1" type="ORF">LVJ81_04820</name>
</gene>
<organism evidence="1 2">
    <name type="scientific">Vitreoscilla stercoraria</name>
    <dbReference type="NCBI Taxonomy" id="61"/>
    <lineage>
        <taxon>Bacteria</taxon>
        <taxon>Pseudomonadati</taxon>
        <taxon>Pseudomonadota</taxon>
        <taxon>Betaproteobacteria</taxon>
        <taxon>Neisseriales</taxon>
        <taxon>Neisseriaceae</taxon>
        <taxon>Vitreoscilla</taxon>
    </lineage>
</organism>
<reference evidence="1" key="1">
    <citation type="submission" date="2021-12" db="EMBL/GenBank/DDBJ databases">
        <authorList>
            <person name="Veyrier F.J."/>
        </authorList>
    </citation>
    <scope>NUCLEOTIDE SEQUENCE</scope>
    <source>
        <strain evidence="1">SAG 1488-6</strain>
    </source>
</reference>
<dbReference type="RefSeq" id="WP_019959090.1">
    <property type="nucleotide sequence ID" value="NZ_CP091512.1"/>
</dbReference>
<dbReference type="EMBL" id="CP091512">
    <property type="protein sequence ID" value="UOO93353.1"/>
    <property type="molecule type" value="Genomic_DNA"/>
</dbReference>
<sequence length="96" mass="10584">MASKYTALIADMRDVAIQLSDMPESEFASFAKQISDLFPNPINPLNLMSDAKNGDLTAQRTISITTLLYAVSVNFIYQAQTSPPVLITHKQLPLIN</sequence>
<accession>A0ABY4EC80</accession>
<dbReference type="Proteomes" id="UP000832034">
    <property type="component" value="Chromosome"/>
</dbReference>